<keyword evidence="4" id="KW-0255">Endonuclease</keyword>
<keyword evidence="8" id="KW-0732">Signal</keyword>
<evidence type="ECO:0000256" key="1">
    <source>
        <dbReference type="ARBA" id="ARBA00009547"/>
    </source>
</evidence>
<evidence type="ECO:0000256" key="3">
    <source>
        <dbReference type="ARBA" id="ARBA00022723"/>
    </source>
</evidence>
<feature type="chain" id="PRO_5025549365" description="Aspergillus nuclease S(1)" evidence="8">
    <location>
        <begin position="21"/>
        <end position="362"/>
    </location>
</feature>
<dbReference type="InterPro" id="IPR003154">
    <property type="entry name" value="S1/P1nuclease"/>
</dbReference>
<dbReference type="GO" id="GO:0003676">
    <property type="term" value="F:nucleic acid binding"/>
    <property type="evidence" value="ECO:0007669"/>
    <property type="project" value="InterPro"/>
</dbReference>
<dbReference type="CDD" id="cd11010">
    <property type="entry name" value="S1-P1_nuclease"/>
    <property type="match status" value="1"/>
</dbReference>
<evidence type="ECO:0000256" key="7">
    <source>
        <dbReference type="ARBA" id="ARBA00023180"/>
    </source>
</evidence>
<dbReference type="Gene3D" id="1.10.575.10">
    <property type="entry name" value="P1 Nuclease"/>
    <property type="match status" value="1"/>
</dbReference>
<keyword evidence="6" id="KW-1015">Disulfide bond</keyword>
<sequence>MKTCFTSLVVLAAAAHSALGWWDNGHLLFAEVASQCLAKDDLTTLNTLLSGYDKEFPNTGYLTTAAIWMDLMKCDSVVSTYCPSDKTPSLKMLDEWHYINLPLNVNGTDFKNLTSKDSDKLVKESKGGQSIEILGKTVVLFNKTQSDHAANFALRLFVHVFGDVHNPAHNVGGVSAEFPNGDSGANMWTFPKGCVASNLHAIWDAAGGKYGNINWNVDFVEGTPNYKELQTNATKLLQKYTLAADDKLGFAALKDVPYVDFMKAMTGKNNDGLFRAAILESYDNAREYAYKGLNFTCTMENGRCVIPCPTQTYVDKVIEIAEKAIAVGGQRMCVTLTQLARQIRALKLSTPATTTVAPTPVA</sequence>
<evidence type="ECO:0000256" key="5">
    <source>
        <dbReference type="ARBA" id="ARBA00022801"/>
    </source>
</evidence>
<evidence type="ECO:0000313" key="9">
    <source>
        <dbReference type="EMBL" id="KAF0709483.1"/>
    </source>
</evidence>
<dbReference type="InterPro" id="IPR008947">
    <property type="entry name" value="PLipase_C/P1_nuclease_dom_sf"/>
</dbReference>
<evidence type="ECO:0000256" key="8">
    <source>
        <dbReference type="SAM" id="SignalP"/>
    </source>
</evidence>
<evidence type="ECO:0000256" key="6">
    <source>
        <dbReference type="ARBA" id="ARBA00023157"/>
    </source>
</evidence>
<organism evidence="9">
    <name type="scientific">Aphanomyces stellatus</name>
    <dbReference type="NCBI Taxonomy" id="120398"/>
    <lineage>
        <taxon>Eukaryota</taxon>
        <taxon>Sar</taxon>
        <taxon>Stramenopiles</taxon>
        <taxon>Oomycota</taxon>
        <taxon>Saprolegniomycetes</taxon>
        <taxon>Saprolegniales</taxon>
        <taxon>Verrucalvaceae</taxon>
        <taxon>Aphanomyces</taxon>
    </lineage>
</organism>
<dbReference type="SUPFAM" id="SSF48537">
    <property type="entry name" value="Phospholipase C/P1 nuclease"/>
    <property type="match status" value="1"/>
</dbReference>
<dbReference type="GO" id="GO:0006308">
    <property type="term" value="P:DNA catabolic process"/>
    <property type="evidence" value="ECO:0007669"/>
    <property type="project" value="InterPro"/>
</dbReference>
<keyword evidence="5" id="KW-0378">Hydrolase</keyword>
<proteinExistence type="inferred from homology"/>
<comment type="caution">
    <text evidence="9">The sequence shown here is derived from an EMBL/GenBank/DDBJ whole genome shotgun (WGS) entry which is preliminary data.</text>
</comment>
<reference evidence="9" key="1">
    <citation type="submission" date="2019-06" db="EMBL/GenBank/DDBJ databases">
        <title>Genomics analysis of Aphanomyces spp. identifies a new class of oomycete effector associated with host adaptation.</title>
        <authorList>
            <person name="Gaulin E."/>
        </authorList>
    </citation>
    <scope>NUCLEOTIDE SEQUENCE</scope>
    <source>
        <strain evidence="9">CBS 578.67</strain>
    </source>
</reference>
<keyword evidence="2" id="KW-0540">Nuclease</keyword>
<gene>
    <name evidence="9" type="ORF">As57867_005890</name>
</gene>
<dbReference type="GO" id="GO:0004519">
    <property type="term" value="F:endonuclease activity"/>
    <property type="evidence" value="ECO:0007669"/>
    <property type="project" value="UniProtKB-KW"/>
</dbReference>
<keyword evidence="7" id="KW-0325">Glycoprotein</keyword>
<dbReference type="PANTHER" id="PTHR33146">
    <property type="entry name" value="ENDONUCLEASE 4"/>
    <property type="match status" value="1"/>
</dbReference>
<evidence type="ECO:0000256" key="2">
    <source>
        <dbReference type="ARBA" id="ARBA00022722"/>
    </source>
</evidence>
<comment type="similarity">
    <text evidence="1">Belongs to the nuclease type I family.</text>
</comment>
<feature type="non-terminal residue" evidence="9">
    <location>
        <position position="362"/>
    </location>
</feature>
<dbReference type="Pfam" id="PF02265">
    <property type="entry name" value="S1-P1_nuclease"/>
    <property type="match status" value="1"/>
</dbReference>
<dbReference type="EMBL" id="VJMH01002251">
    <property type="protein sequence ID" value="KAF0709483.1"/>
    <property type="molecule type" value="Genomic_DNA"/>
</dbReference>
<dbReference type="OrthoDB" id="441446at2759"/>
<accession>A0A6A4ZA78</accession>
<feature type="signal peptide" evidence="8">
    <location>
        <begin position="1"/>
        <end position="20"/>
    </location>
</feature>
<dbReference type="GO" id="GO:0016788">
    <property type="term" value="F:hydrolase activity, acting on ester bonds"/>
    <property type="evidence" value="ECO:0007669"/>
    <property type="project" value="InterPro"/>
</dbReference>
<dbReference type="AlphaFoldDB" id="A0A6A4ZA78"/>
<evidence type="ECO:0000256" key="4">
    <source>
        <dbReference type="ARBA" id="ARBA00022759"/>
    </source>
</evidence>
<keyword evidence="3" id="KW-0479">Metal-binding</keyword>
<dbReference type="PANTHER" id="PTHR33146:SF10">
    <property type="entry name" value="STRAND-SPECIFIC NUCLEASE, PUTATIVE-RELATED"/>
    <property type="match status" value="1"/>
</dbReference>
<dbReference type="GO" id="GO:0046872">
    <property type="term" value="F:metal ion binding"/>
    <property type="evidence" value="ECO:0007669"/>
    <property type="project" value="UniProtKB-KW"/>
</dbReference>
<protein>
    <recommendedName>
        <fullName evidence="10">Aspergillus nuclease S(1)</fullName>
    </recommendedName>
</protein>
<evidence type="ECO:0008006" key="10">
    <source>
        <dbReference type="Google" id="ProtNLM"/>
    </source>
</evidence>
<name>A0A6A4ZA78_9STRA</name>